<sequence length="136" mass="15181">MVFGLLGLLSAFATTAIPVAARFDLYCFVAVRTLQGIAYAANFSVIGNFLNKWSYMKQSGLFISVLVSFFQVSPAVTMPSGGYICSHYQWPYIYYSHGIASFVLFSFFIIAYRNSPHKHPLVTDIELKKIAVGKED</sequence>
<dbReference type="PROSITE" id="PS50850">
    <property type="entry name" value="MFS"/>
    <property type="match status" value="1"/>
</dbReference>
<dbReference type="GO" id="GO:0016020">
    <property type="term" value="C:membrane"/>
    <property type="evidence" value="ECO:0007669"/>
    <property type="project" value="UniProtKB-SubCell"/>
</dbReference>
<dbReference type="AlphaFoldDB" id="A0A183DHG9"/>
<dbReference type="EMBL" id="UYRT01023065">
    <property type="protein sequence ID" value="VDK61046.1"/>
    <property type="molecule type" value="Genomic_DNA"/>
</dbReference>
<evidence type="ECO:0000313" key="5">
    <source>
        <dbReference type="Proteomes" id="UP000271098"/>
    </source>
</evidence>
<dbReference type="InterPro" id="IPR020846">
    <property type="entry name" value="MFS_dom"/>
</dbReference>
<dbReference type="GO" id="GO:0022857">
    <property type="term" value="F:transmembrane transporter activity"/>
    <property type="evidence" value="ECO:0007669"/>
    <property type="project" value="InterPro"/>
</dbReference>
<evidence type="ECO:0000256" key="1">
    <source>
        <dbReference type="ARBA" id="ARBA00004141"/>
    </source>
</evidence>
<feature type="transmembrane region" description="Helical" evidence="2">
    <location>
        <begin position="92"/>
        <end position="112"/>
    </location>
</feature>
<dbReference type="InterPro" id="IPR011701">
    <property type="entry name" value="MFS"/>
</dbReference>
<evidence type="ECO:0000259" key="3">
    <source>
        <dbReference type="PROSITE" id="PS50850"/>
    </source>
</evidence>
<dbReference type="SUPFAM" id="SSF103473">
    <property type="entry name" value="MFS general substrate transporter"/>
    <property type="match status" value="1"/>
</dbReference>
<comment type="subcellular location">
    <subcellularLocation>
        <location evidence="1">Membrane</location>
        <topology evidence="1">Multi-pass membrane protein</topology>
    </subcellularLocation>
</comment>
<feature type="domain" description="Major facilitator superfamily (MFS) profile" evidence="3">
    <location>
        <begin position="1"/>
        <end position="136"/>
    </location>
</feature>
<organism evidence="6">
    <name type="scientific">Gongylonema pulchrum</name>
    <dbReference type="NCBI Taxonomy" id="637853"/>
    <lineage>
        <taxon>Eukaryota</taxon>
        <taxon>Metazoa</taxon>
        <taxon>Ecdysozoa</taxon>
        <taxon>Nematoda</taxon>
        <taxon>Chromadorea</taxon>
        <taxon>Rhabditida</taxon>
        <taxon>Spirurina</taxon>
        <taxon>Spiruromorpha</taxon>
        <taxon>Spiruroidea</taxon>
        <taxon>Gongylonematidae</taxon>
        <taxon>Gongylonema</taxon>
    </lineage>
</organism>
<keyword evidence="5" id="KW-1185">Reference proteome</keyword>
<dbReference type="Proteomes" id="UP000271098">
    <property type="component" value="Unassembled WGS sequence"/>
</dbReference>
<reference evidence="6" key="1">
    <citation type="submission" date="2016-06" db="UniProtKB">
        <authorList>
            <consortium name="WormBaseParasite"/>
        </authorList>
    </citation>
    <scope>IDENTIFICATION</scope>
</reference>
<evidence type="ECO:0000313" key="4">
    <source>
        <dbReference type="EMBL" id="VDK61046.1"/>
    </source>
</evidence>
<feature type="transmembrane region" description="Helical" evidence="2">
    <location>
        <begin position="61"/>
        <end position="80"/>
    </location>
</feature>
<keyword evidence="2" id="KW-0472">Membrane</keyword>
<gene>
    <name evidence="4" type="ORF">GPUH_LOCUS8166</name>
</gene>
<dbReference type="WBParaSite" id="GPUH_0000816901-mRNA-1">
    <property type="protein sequence ID" value="GPUH_0000816901-mRNA-1"/>
    <property type="gene ID" value="GPUH_0000816901"/>
</dbReference>
<dbReference type="Pfam" id="PF07690">
    <property type="entry name" value="MFS_1"/>
    <property type="match status" value="1"/>
</dbReference>
<dbReference type="Gene3D" id="1.20.1250.20">
    <property type="entry name" value="MFS general substrate transporter like domains"/>
    <property type="match status" value="1"/>
</dbReference>
<accession>A0A183DHG9</accession>
<evidence type="ECO:0000256" key="2">
    <source>
        <dbReference type="SAM" id="Phobius"/>
    </source>
</evidence>
<protein>
    <submittedName>
        <fullName evidence="6">MFS domain-containing protein</fullName>
    </submittedName>
</protein>
<dbReference type="PANTHER" id="PTHR45757">
    <property type="entry name" value="PROTEIN CBG23364-RELATED"/>
    <property type="match status" value="1"/>
</dbReference>
<evidence type="ECO:0000313" key="6">
    <source>
        <dbReference type="WBParaSite" id="GPUH_0000816901-mRNA-1"/>
    </source>
</evidence>
<keyword evidence="2" id="KW-1133">Transmembrane helix</keyword>
<feature type="transmembrane region" description="Helical" evidence="2">
    <location>
        <begin position="28"/>
        <end position="49"/>
    </location>
</feature>
<dbReference type="OrthoDB" id="2985014at2759"/>
<reference evidence="4 5" key="2">
    <citation type="submission" date="2018-11" db="EMBL/GenBank/DDBJ databases">
        <authorList>
            <consortium name="Pathogen Informatics"/>
        </authorList>
    </citation>
    <scope>NUCLEOTIDE SEQUENCE [LARGE SCALE GENOMIC DNA]</scope>
</reference>
<dbReference type="InterPro" id="IPR036259">
    <property type="entry name" value="MFS_trans_sf"/>
</dbReference>
<name>A0A183DHG9_9BILA</name>
<keyword evidence="2" id="KW-0812">Transmembrane</keyword>
<proteinExistence type="predicted"/>
<dbReference type="PANTHER" id="PTHR45757:SF23">
    <property type="entry name" value="MAJOR FACILITATOR SUPERFAMILY (MFS) PROFILE DOMAIN-CONTAINING PROTEIN"/>
    <property type="match status" value="1"/>
</dbReference>